<dbReference type="AlphaFoldDB" id="A0A2H0VH18"/>
<dbReference type="Proteomes" id="UP000230776">
    <property type="component" value="Unassembled WGS sequence"/>
</dbReference>
<evidence type="ECO:0000313" key="2">
    <source>
        <dbReference type="EMBL" id="PIR98407.1"/>
    </source>
</evidence>
<feature type="transmembrane region" description="Helical" evidence="1">
    <location>
        <begin position="20"/>
        <end position="41"/>
    </location>
</feature>
<organism evidence="2 3">
    <name type="scientific">Candidatus Colwellbacteria bacterium CG10_big_fil_rev_8_21_14_0_10_41_28</name>
    <dbReference type="NCBI Taxonomy" id="1974539"/>
    <lineage>
        <taxon>Bacteria</taxon>
        <taxon>Candidatus Colwelliibacteriota</taxon>
    </lineage>
</organism>
<name>A0A2H0VH18_9BACT</name>
<dbReference type="EMBL" id="PFAG01000016">
    <property type="protein sequence ID" value="PIR98407.1"/>
    <property type="molecule type" value="Genomic_DNA"/>
</dbReference>
<comment type="caution">
    <text evidence="2">The sequence shown here is derived from an EMBL/GenBank/DDBJ whole genome shotgun (WGS) entry which is preliminary data.</text>
</comment>
<evidence type="ECO:0000313" key="3">
    <source>
        <dbReference type="Proteomes" id="UP000230776"/>
    </source>
</evidence>
<keyword evidence="1" id="KW-0812">Transmembrane</keyword>
<protein>
    <submittedName>
        <fullName evidence="2">Uncharacterized protein</fullName>
    </submittedName>
</protein>
<gene>
    <name evidence="2" type="ORF">COT88_01740</name>
</gene>
<reference evidence="3" key="1">
    <citation type="submission" date="2017-09" db="EMBL/GenBank/DDBJ databases">
        <title>Depth-based differentiation of microbial function through sediment-hosted aquifers and enrichment of novel symbionts in the deep terrestrial subsurface.</title>
        <authorList>
            <person name="Probst A.J."/>
            <person name="Ladd B."/>
            <person name="Jarett J.K."/>
            <person name="Geller-Mcgrath D.E."/>
            <person name="Sieber C.M.K."/>
            <person name="Emerson J.B."/>
            <person name="Anantharaman K."/>
            <person name="Thomas B.C."/>
            <person name="Malmstrom R."/>
            <person name="Stieglmeier M."/>
            <person name="Klingl A."/>
            <person name="Woyke T."/>
            <person name="Ryan C.M."/>
            <person name="Banfield J.F."/>
        </authorList>
    </citation>
    <scope>NUCLEOTIDE SEQUENCE [LARGE SCALE GENOMIC DNA]</scope>
</reference>
<accession>A0A2H0VH18</accession>
<sequence length="206" mass="23237">MSLKQDLKELYASKKKEIIWVLVLGTSVLLLSLGATLTPIFGGHGEKELKEAREESTVLTDQIIDALKLSEESIDSLDPSLSGEELQNFINGERERTLAIGEKGVEFSQKVNLLELGFQTAITVPTLQVTEVFMKLNAKFFSELTDYVDESKDLIVLLERRSNNFRVEDLEVVAQIEKTQRDIDSLYKVKEEYDSILPQFVSATGY</sequence>
<proteinExistence type="predicted"/>
<keyword evidence="1" id="KW-1133">Transmembrane helix</keyword>
<evidence type="ECO:0000256" key="1">
    <source>
        <dbReference type="SAM" id="Phobius"/>
    </source>
</evidence>
<keyword evidence="1" id="KW-0472">Membrane</keyword>